<evidence type="ECO:0000256" key="7">
    <source>
        <dbReference type="SAM" id="MobiDB-lite"/>
    </source>
</evidence>
<evidence type="ECO:0000313" key="10">
    <source>
        <dbReference type="Proteomes" id="UP001279734"/>
    </source>
</evidence>
<comment type="subcellular location">
    <subcellularLocation>
        <location evidence="1">Nucleus</location>
    </subcellularLocation>
</comment>
<sequence length="623" mass="66541">MEAALSAAHGGPAVGEETRGDSVVDVEARNEEMVSFKVSTAAMADRSSVEHRSEAPSSTTKIQDDELESIKSEMGVAMEENQRLKSNLDRITKDYHALQLKFFEIAQQEPKAALNSAFLDSDNNDIRVSEGVEEEDDLVSLSLGRSSSIDSRNKNASSDGERVKEEVSLVLGLDCKSETLNKMVAGDTAALISSSVNSFDELKVAEAAWETWPLSKVLKNVIRSGEDEVVQQPSLKKPRVSVRARCDTPTLNDGCQWRKYGQKTTKKNPCPRAYYRCTVSQSCLVRKQVQRCADDMSILTTTYEGTHNHPLPTAATAMASLTSAAAYMLVSGSSSSGIGSNMSTTAATPATLTSAAELHGTSFNLSNNTTSKPNFLPNSFISHSLSHPTITLDLTSSLSSSSSSTSQFNRRSSSIFFETRQCSTNLTFNSPESDNSAALPWTNGILSYNPQSYDKNGFYQTSVQKRSSNNPQTLPDTIAEAAKAVTLVPNFHSVLTAALLSCIGDGGNCGGATGGGDGNTNSLVQKSKWGDQATYSPARAAAAATNCLLNGNGYTSGHLSVSPSTNIQSAGSLMFLSSTSPFPTSKSSSTSSHGDKKEHHTANRLVVMVSSSTCPVERLNRSE</sequence>
<dbReference type="SMART" id="SM00774">
    <property type="entry name" value="WRKY"/>
    <property type="match status" value="1"/>
</dbReference>
<evidence type="ECO:0000256" key="3">
    <source>
        <dbReference type="ARBA" id="ARBA00023125"/>
    </source>
</evidence>
<protein>
    <recommendedName>
        <fullName evidence="8">WRKY domain-containing protein</fullName>
    </recommendedName>
</protein>
<accession>A0AAD3XZ86</accession>
<dbReference type="InterPro" id="IPR003657">
    <property type="entry name" value="WRKY_dom"/>
</dbReference>
<dbReference type="PANTHER" id="PTHR31429:SF86">
    <property type="entry name" value="WRKY TRANSCRIPTION FACTOR 61-RELATED"/>
    <property type="match status" value="1"/>
</dbReference>
<evidence type="ECO:0000256" key="1">
    <source>
        <dbReference type="ARBA" id="ARBA00004123"/>
    </source>
</evidence>
<gene>
    <name evidence="9" type="ORF">Nepgr_023278</name>
</gene>
<feature type="domain" description="WRKY" evidence="8">
    <location>
        <begin position="246"/>
        <end position="312"/>
    </location>
</feature>
<keyword evidence="10" id="KW-1185">Reference proteome</keyword>
<dbReference type="Pfam" id="PF03106">
    <property type="entry name" value="WRKY"/>
    <property type="match status" value="1"/>
</dbReference>
<keyword evidence="4" id="KW-0804">Transcription</keyword>
<proteinExistence type="predicted"/>
<dbReference type="GO" id="GO:0005634">
    <property type="term" value="C:nucleus"/>
    <property type="evidence" value="ECO:0007669"/>
    <property type="project" value="UniProtKB-SubCell"/>
</dbReference>
<reference evidence="9" key="1">
    <citation type="submission" date="2023-05" db="EMBL/GenBank/DDBJ databases">
        <title>Nepenthes gracilis genome sequencing.</title>
        <authorList>
            <person name="Fukushima K."/>
        </authorList>
    </citation>
    <scope>NUCLEOTIDE SEQUENCE</scope>
    <source>
        <strain evidence="9">SING2019-196</strain>
    </source>
</reference>
<keyword evidence="6" id="KW-0175">Coiled coil</keyword>
<evidence type="ECO:0000256" key="4">
    <source>
        <dbReference type="ARBA" id="ARBA00023163"/>
    </source>
</evidence>
<feature type="region of interest" description="Disordered" evidence="7">
    <location>
        <begin position="41"/>
        <end position="66"/>
    </location>
</feature>
<comment type="caution">
    <text evidence="9">The sequence shown here is derived from an EMBL/GenBank/DDBJ whole genome shotgun (WGS) entry which is preliminary data.</text>
</comment>
<dbReference type="FunFam" id="2.20.25.80:FF:000002">
    <property type="entry name" value="probable WRKY transcription factor 31"/>
    <property type="match status" value="1"/>
</dbReference>
<keyword evidence="3" id="KW-0238">DNA-binding</keyword>
<feature type="region of interest" description="Disordered" evidence="7">
    <location>
        <begin position="1"/>
        <end position="20"/>
    </location>
</feature>
<keyword evidence="2" id="KW-0805">Transcription regulation</keyword>
<keyword evidence="5" id="KW-0539">Nucleus</keyword>
<dbReference type="SUPFAM" id="SSF118290">
    <property type="entry name" value="WRKY DNA-binding domain"/>
    <property type="match status" value="1"/>
</dbReference>
<evidence type="ECO:0000313" key="9">
    <source>
        <dbReference type="EMBL" id="GMH21436.1"/>
    </source>
</evidence>
<dbReference type="AlphaFoldDB" id="A0AAD3XZ86"/>
<dbReference type="EMBL" id="BSYO01000023">
    <property type="protein sequence ID" value="GMH21436.1"/>
    <property type="molecule type" value="Genomic_DNA"/>
</dbReference>
<organism evidence="9 10">
    <name type="scientific">Nepenthes gracilis</name>
    <name type="common">Slender pitcher plant</name>
    <dbReference type="NCBI Taxonomy" id="150966"/>
    <lineage>
        <taxon>Eukaryota</taxon>
        <taxon>Viridiplantae</taxon>
        <taxon>Streptophyta</taxon>
        <taxon>Embryophyta</taxon>
        <taxon>Tracheophyta</taxon>
        <taxon>Spermatophyta</taxon>
        <taxon>Magnoliopsida</taxon>
        <taxon>eudicotyledons</taxon>
        <taxon>Gunneridae</taxon>
        <taxon>Pentapetalae</taxon>
        <taxon>Caryophyllales</taxon>
        <taxon>Nepenthaceae</taxon>
        <taxon>Nepenthes</taxon>
    </lineage>
</organism>
<dbReference type="PROSITE" id="PS50811">
    <property type="entry name" value="WRKY"/>
    <property type="match status" value="1"/>
</dbReference>
<dbReference type="GO" id="GO:0003700">
    <property type="term" value="F:DNA-binding transcription factor activity"/>
    <property type="evidence" value="ECO:0007669"/>
    <property type="project" value="InterPro"/>
</dbReference>
<dbReference type="InterPro" id="IPR036576">
    <property type="entry name" value="WRKY_dom_sf"/>
</dbReference>
<dbReference type="GO" id="GO:0043565">
    <property type="term" value="F:sequence-specific DNA binding"/>
    <property type="evidence" value="ECO:0007669"/>
    <property type="project" value="InterPro"/>
</dbReference>
<dbReference type="InterPro" id="IPR044810">
    <property type="entry name" value="WRKY_plant"/>
</dbReference>
<evidence type="ECO:0000256" key="5">
    <source>
        <dbReference type="ARBA" id="ARBA00023242"/>
    </source>
</evidence>
<evidence type="ECO:0000256" key="2">
    <source>
        <dbReference type="ARBA" id="ARBA00023015"/>
    </source>
</evidence>
<dbReference type="PANTHER" id="PTHR31429">
    <property type="entry name" value="WRKY TRANSCRIPTION FACTOR 36-RELATED"/>
    <property type="match status" value="1"/>
</dbReference>
<evidence type="ECO:0000256" key="6">
    <source>
        <dbReference type="SAM" id="Coils"/>
    </source>
</evidence>
<evidence type="ECO:0000259" key="8">
    <source>
        <dbReference type="PROSITE" id="PS50811"/>
    </source>
</evidence>
<feature type="coiled-coil region" evidence="6">
    <location>
        <begin position="67"/>
        <end position="101"/>
    </location>
</feature>
<dbReference type="Proteomes" id="UP001279734">
    <property type="component" value="Unassembled WGS sequence"/>
</dbReference>
<dbReference type="Gene3D" id="2.20.25.80">
    <property type="entry name" value="WRKY domain"/>
    <property type="match status" value="1"/>
</dbReference>
<name>A0AAD3XZ86_NEPGR</name>